<accession>A0ABS8Y6G5</accession>
<proteinExistence type="predicted"/>
<comment type="caution">
    <text evidence="2">The sequence shown here is derived from an EMBL/GenBank/DDBJ whole genome shotgun (WGS) entry which is preliminary data.</text>
</comment>
<dbReference type="EMBL" id="JACEIK010031676">
    <property type="protein sequence ID" value="MCE5166769.1"/>
    <property type="molecule type" value="Genomic_DNA"/>
</dbReference>
<feature type="region of interest" description="Disordered" evidence="1">
    <location>
        <begin position="115"/>
        <end position="136"/>
    </location>
</feature>
<sequence>MDGIGFISLLLWDREATKLIGKSASQLNGPLEETSDTDDGGTYPLKVDTILDKIALFKVVVKRSNVEVPDEVYTVIKISDDEDLIKQFRHSPHKDTFRDPDINCEQVADEYKEIMDSNPDNDMNTPAKRSILEIKS</sequence>
<reference evidence="2 3" key="1">
    <citation type="journal article" date="2021" name="BMC Genomics">
        <title>Datura genome reveals duplications of psychoactive alkaloid biosynthetic genes and high mutation rate following tissue culture.</title>
        <authorList>
            <person name="Rajewski A."/>
            <person name="Carter-House D."/>
            <person name="Stajich J."/>
            <person name="Litt A."/>
        </authorList>
    </citation>
    <scope>NUCLEOTIDE SEQUENCE [LARGE SCALE GENOMIC DNA]</scope>
    <source>
        <strain evidence="2">AR-01</strain>
    </source>
</reference>
<protein>
    <submittedName>
        <fullName evidence="2">Uncharacterized protein</fullName>
    </submittedName>
</protein>
<gene>
    <name evidence="2" type="ORF">HAX54_026064</name>
</gene>
<evidence type="ECO:0000256" key="1">
    <source>
        <dbReference type="SAM" id="MobiDB-lite"/>
    </source>
</evidence>
<dbReference type="InterPro" id="IPR012340">
    <property type="entry name" value="NA-bd_OB-fold"/>
</dbReference>
<evidence type="ECO:0000313" key="2">
    <source>
        <dbReference type="EMBL" id="MCE5166769.1"/>
    </source>
</evidence>
<evidence type="ECO:0000313" key="3">
    <source>
        <dbReference type="Proteomes" id="UP000823775"/>
    </source>
</evidence>
<name>A0ABS8Y6G5_DATST</name>
<dbReference type="Gene3D" id="2.40.50.140">
    <property type="entry name" value="Nucleic acid-binding proteins"/>
    <property type="match status" value="1"/>
</dbReference>
<keyword evidence="3" id="KW-1185">Reference proteome</keyword>
<feature type="non-terminal residue" evidence="2">
    <location>
        <position position="136"/>
    </location>
</feature>
<organism evidence="2 3">
    <name type="scientific">Datura stramonium</name>
    <name type="common">Jimsonweed</name>
    <name type="synonym">Common thornapple</name>
    <dbReference type="NCBI Taxonomy" id="4076"/>
    <lineage>
        <taxon>Eukaryota</taxon>
        <taxon>Viridiplantae</taxon>
        <taxon>Streptophyta</taxon>
        <taxon>Embryophyta</taxon>
        <taxon>Tracheophyta</taxon>
        <taxon>Spermatophyta</taxon>
        <taxon>Magnoliopsida</taxon>
        <taxon>eudicotyledons</taxon>
        <taxon>Gunneridae</taxon>
        <taxon>Pentapetalae</taxon>
        <taxon>asterids</taxon>
        <taxon>lamiids</taxon>
        <taxon>Solanales</taxon>
        <taxon>Solanaceae</taxon>
        <taxon>Solanoideae</taxon>
        <taxon>Datureae</taxon>
        <taxon>Datura</taxon>
    </lineage>
</organism>
<dbReference type="Proteomes" id="UP000823775">
    <property type="component" value="Unassembled WGS sequence"/>
</dbReference>